<dbReference type="PRINTS" id="PR00778">
    <property type="entry name" value="HTHARSR"/>
</dbReference>
<evidence type="ECO:0000259" key="4">
    <source>
        <dbReference type="PROSITE" id="PS50987"/>
    </source>
</evidence>
<evidence type="ECO:0000256" key="1">
    <source>
        <dbReference type="ARBA" id="ARBA00023015"/>
    </source>
</evidence>
<dbReference type="RefSeq" id="WP_284386959.1">
    <property type="nucleotide sequence ID" value="NZ_BSNK01000001.1"/>
</dbReference>
<comment type="caution">
    <text evidence="5">The sequence shown here is derived from an EMBL/GenBank/DDBJ whole genome shotgun (WGS) entry which is preliminary data.</text>
</comment>
<dbReference type="InterPro" id="IPR051011">
    <property type="entry name" value="Metal_resp_trans_reg"/>
</dbReference>
<evidence type="ECO:0000313" key="6">
    <source>
        <dbReference type="Proteomes" id="UP001161391"/>
    </source>
</evidence>
<dbReference type="PANTHER" id="PTHR43132">
    <property type="entry name" value="ARSENICAL RESISTANCE OPERON REPRESSOR ARSR-RELATED"/>
    <property type="match status" value="1"/>
</dbReference>
<reference evidence="5" key="1">
    <citation type="journal article" date="2014" name="Int. J. Syst. Evol. Microbiol.">
        <title>Complete genome of a new Firmicutes species belonging to the dominant human colonic microbiota ('Ruminococcus bicirculans') reveals two chromosomes and a selective capacity to utilize plant glucans.</title>
        <authorList>
            <consortium name="NISC Comparative Sequencing Program"/>
            <person name="Wegmann U."/>
            <person name="Louis P."/>
            <person name="Goesmann A."/>
            <person name="Henrissat B."/>
            <person name="Duncan S.H."/>
            <person name="Flint H.J."/>
        </authorList>
    </citation>
    <scope>NUCLEOTIDE SEQUENCE</scope>
    <source>
        <strain evidence="5">NBRC 108219</strain>
    </source>
</reference>
<dbReference type="NCBIfam" id="NF033788">
    <property type="entry name" value="HTH_metalloreg"/>
    <property type="match status" value="1"/>
</dbReference>
<dbReference type="InterPro" id="IPR036390">
    <property type="entry name" value="WH_DNA-bd_sf"/>
</dbReference>
<organism evidence="5 6">
    <name type="scientific">Algimonas ampicilliniresistens</name>
    <dbReference type="NCBI Taxonomy" id="1298735"/>
    <lineage>
        <taxon>Bacteria</taxon>
        <taxon>Pseudomonadati</taxon>
        <taxon>Pseudomonadota</taxon>
        <taxon>Alphaproteobacteria</taxon>
        <taxon>Maricaulales</taxon>
        <taxon>Robiginitomaculaceae</taxon>
        <taxon>Algimonas</taxon>
    </lineage>
</organism>
<evidence type="ECO:0000256" key="3">
    <source>
        <dbReference type="ARBA" id="ARBA00023163"/>
    </source>
</evidence>
<keyword evidence="3" id="KW-0804">Transcription</keyword>
<dbReference type="InterPro" id="IPR001845">
    <property type="entry name" value="HTH_ArsR_DNA-bd_dom"/>
</dbReference>
<dbReference type="PROSITE" id="PS50987">
    <property type="entry name" value="HTH_ARSR_2"/>
    <property type="match status" value="1"/>
</dbReference>
<keyword evidence="6" id="KW-1185">Reference proteome</keyword>
<dbReference type="SMART" id="SM00418">
    <property type="entry name" value="HTH_ARSR"/>
    <property type="match status" value="1"/>
</dbReference>
<reference evidence="5" key="2">
    <citation type="submission" date="2023-01" db="EMBL/GenBank/DDBJ databases">
        <title>Draft genome sequence of Algimonas ampicilliniresistens strain NBRC 108219.</title>
        <authorList>
            <person name="Sun Q."/>
            <person name="Mori K."/>
        </authorList>
    </citation>
    <scope>NUCLEOTIDE SEQUENCE</scope>
    <source>
        <strain evidence="5">NBRC 108219</strain>
    </source>
</reference>
<evidence type="ECO:0000256" key="2">
    <source>
        <dbReference type="ARBA" id="ARBA00023125"/>
    </source>
</evidence>
<keyword evidence="2" id="KW-0238">DNA-binding</keyword>
<dbReference type="Proteomes" id="UP001161391">
    <property type="component" value="Unassembled WGS sequence"/>
</dbReference>
<protein>
    <submittedName>
        <fullName evidence="5">Transcriptional regulator</fullName>
    </submittedName>
</protein>
<dbReference type="Gene3D" id="1.10.10.10">
    <property type="entry name" value="Winged helix-like DNA-binding domain superfamily/Winged helix DNA-binding domain"/>
    <property type="match status" value="1"/>
</dbReference>
<keyword evidence="1" id="KW-0805">Transcription regulation</keyword>
<proteinExistence type="predicted"/>
<dbReference type="CDD" id="cd00090">
    <property type="entry name" value="HTH_ARSR"/>
    <property type="match status" value="1"/>
</dbReference>
<dbReference type="PANTHER" id="PTHR43132:SF8">
    <property type="entry name" value="HTH-TYPE TRANSCRIPTIONAL REGULATOR KMTR"/>
    <property type="match status" value="1"/>
</dbReference>
<sequence>MTRPDISSPEAFEIMSERIHEAAHVLKAMASDTRLKILCALSAGELSVGELAELTNRSSSSVSQHLAKLRSAGLVTANRDAQTIFYSCTGGVGKVVVDALCGHYAD</sequence>
<dbReference type="InterPro" id="IPR036388">
    <property type="entry name" value="WH-like_DNA-bd_sf"/>
</dbReference>
<feature type="domain" description="HTH arsR-type" evidence="4">
    <location>
        <begin position="14"/>
        <end position="106"/>
    </location>
</feature>
<accession>A0ABQ5V714</accession>
<gene>
    <name evidence="5" type="ORF">GCM10007853_03880</name>
</gene>
<dbReference type="EMBL" id="BSNK01000001">
    <property type="protein sequence ID" value="GLQ22514.1"/>
    <property type="molecule type" value="Genomic_DNA"/>
</dbReference>
<dbReference type="Pfam" id="PF01022">
    <property type="entry name" value="HTH_5"/>
    <property type="match status" value="1"/>
</dbReference>
<dbReference type="InterPro" id="IPR011991">
    <property type="entry name" value="ArsR-like_HTH"/>
</dbReference>
<dbReference type="SUPFAM" id="SSF46785">
    <property type="entry name" value="Winged helix' DNA-binding domain"/>
    <property type="match status" value="1"/>
</dbReference>
<name>A0ABQ5V714_9PROT</name>
<evidence type="ECO:0000313" key="5">
    <source>
        <dbReference type="EMBL" id="GLQ22514.1"/>
    </source>
</evidence>